<sequence length="392" mass="44954">MDPGKLKDIVLNAQRPCVLKNIDIPWNCFQLTFHDWCQLFDSSSEGLISFAGSTVKSGLSPQWERQRTEARLRMSDICNASSAVPERWNSFSYRNIHELPEQCRRGVNFTPFGFPEVQDDITFWVGSAHAHTPCHYDTYGCNIVVQVYGRKSWILLPPEAKLTPVRVPFEESSVYCMENFYSPASYGQLIAVENQIYHTVLEPGMVLIVPPKWWHFVENLEPSLNFNTWLSLEKDVDSLISECITKILIQDICSGLSEDLHKYVLNPNEDTICSESSIDESYGILQHLLNMKRTNKQQCLGMKRYPFGYLTNDEFSKLTESRESVVEAVPLLPACDFFHMMKNNSLRYDQALNSQCNASDKECLERIRKVINVCCAPEVVALIENCMMNERS</sequence>
<dbReference type="GO" id="GO:0005737">
    <property type="term" value="C:cytoplasm"/>
    <property type="evidence" value="ECO:0007669"/>
    <property type="project" value="UniProtKB-SubCell"/>
</dbReference>
<dbReference type="STRING" id="41427.A0A182JGC8"/>
<dbReference type="VEuPathDB" id="VectorBase:AATE017585"/>
<protein>
    <submittedName>
        <fullName evidence="4">JmjC domain-containing protein</fullName>
    </submittedName>
</protein>
<dbReference type="SMART" id="SM00558">
    <property type="entry name" value="JmjC"/>
    <property type="match status" value="1"/>
</dbReference>
<name>A0A182JGC8_ANOAO</name>
<dbReference type="AlphaFoldDB" id="A0A182JGC8"/>
<dbReference type="EnsemblMetazoa" id="AATE017585-RA">
    <property type="protein sequence ID" value="AATE017585-PA.1"/>
    <property type="gene ID" value="AATE017585"/>
</dbReference>
<comment type="function">
    <text evidence="3">May play a role in cellular stress response.</text>
</comment>
<evidence type="ECO:0000313" key="4">
    <source>
        <dbReference type="EnsemblMetazoa" id="AATE017585-PA.1"/>
    </source>
</evidence>
<evidence type="ECO:0000256" key="3">
    <source>
        <dbReference type="ARBA" id="ARBA00037342"/>
    </source>
</evidence>
<dbReference type="Pfam" id="PF13621">
    <property type="entry name" value="Cupin_8"/>
    <property type="match status" value="1"/>
</dbReference>
<dbReference type="InterPro" id="IPR041667">
    <property type="entry name" value="Cupin_8"/>
</dbReference>
<dbReference type="SUPFAM" id="SSF51197">
    <property type="entry name" value="Clavaminate synthase-like"/>
    <property type="match status" value="1"/>
</dbReference>
<dbReference type="PROSITE" id="PS51184">
    <property type="entry name" value="JMJC"/>
    <property type="match status" value="1"/>
</dbReference>
<organism evidence="4">
    <name type="scientific">Anopheles atroparvus</name>
    <name type="common">European mosquito</name>
    <dbReference type="NCBI Taxonomy" id="41427"/>
    <lineage>
        <taxon>Eukaryota</taxon>
        <taxon>Metazoa</taxon>
        <taxon>Ecdysozoa</taxon>
        <taxon>Arthropoda</taxon>
        <taxon>Hexapoda</taxon>
        <taxon>Insecta</taxon>
        <taxon>Pterygota</taxon>
        <taxon>Neoptera</taxon>
        <taxon>Endopterygota</taxon>
        <taxon>Diptera</taxon>
        <taxon>Nematocera</taxon>
        <taxon>Culicoidea</taxon>
        <taxon>Culicidae</taxon>
        <taxon>Anophelinae</taxon>
        <taxon>Anopheles</taxon>
    </lineage>
</organism>
<comment type="subcellular location">
    <subcellularLocation>
        <location evidence="1">Cytoplasm</location>
    </subcellularLocation>
</comment>
<evidence type="ECO:0000256" key="1">
    <source>
        <dbReference type="ARBA" id="ARBA00004496"/>
    </source>
</evidence>
<dbReference type="PANTHER" id="PTHR12461:SF43">
    <property type="entry name" value="HSPB1-ASSOCIATED PROTEIN 1"/>
    <property type="match status" value="1"/>
</dbReference>
<dbReference type="PANTHER" id="PTHR12461">
    <property type="entry name" value="HYPOXIA-INDUCIBLE FACTOR 1 ALPHA INHIBITOR-RELATED"/>
    <property type="match status" value="1"/>
</dbReference>
<keyword evidence="2" id="KW-0963">Cytoplasm</keyword>
<evidence type="ECO:0000256" key="2">
    <source>
        <dbReference type="ARBA" id="ARBA00022490"/>
    </source>
</evidence>
<proteinExistence type="predicted"/>
<accession>A0A182JGC8</accession>
<reference evidence="4" key="1">
    <citation type="submission" date="2022-08" db="UniProtKB">
        <authorList>
            <consortium name="EnsemblMetazoa"/>
        </authorList>
    </citation>
    <scope>IDENTIFICATION</scope>
    <source>
        <strain evidence="4">EBRO</strain>
    </source>
</reference>
<dbReference type="Gene3D" id="2.60.120.650">
    <property type="entry name" value="Cupin"/>
    <property type="match status" value="1"/>
</dbReference>
<dbReference type="InterPro" id="IPR003347">
    <property type="entry name" value="JmjC_dom"/>
</dbReference>